<dbReference type="InterPro" id="IPR013784">
    <property type="entry name" value="Carb-bd-like_fold"/>
</dbReference>
<keyword evidence="1" id="KW-0732">Signal</keyword>
<reference evidence="3" key="1">
    <citation type="journal article" date="2019" name="Int. J. Syst. Evol. Microbiol.">
        <title>The Global Catalogue of Microorganisms (GCM) 10K type strain sequencing project: providing services to taxonomists for standard genome sequencing and annotation.</title>
        <authorList>
            <consortium name="The Broad Institute Genomics Platform"/>
            <consortium name="The Broad Institute Genome Sequencing Center for Infectious Disease"/>
            <person name="Wu L."/>
            <person name="Ma J."/>
        </authorList>
    </citation>
    <scope>NUCLEOTIDE SEQUENCE [LARGE SCALE GENOMIC DNA]</scope>
    <source>
        <strain evidence="3">CCUG 52478</strain>
    </source>
</reference>
<dbReference type="Gene3D" id="2.60.40.2700">
    <property type="match status" value="6"/>
</dbReference>
<name>A0ABW3W4P1_9ACTN</name>
<protein>
    <recommendedName>
        <fullName evidence="4">Alpha-amylase</fullName>
    </recommendedName>
</protein>
<organism evidence="2 3">
    <name type="scientific">Nocardioides ginsengisoli</name>
    <dbReference type="NCBI Taxonomy" id="363868"/>
    <lineage>
        <taxon>Bacteria</taxon>
        <taxon>Bacillati</taxon>
        <taxon>Actinomycetota</taxon>
        <taxon>Actinomycetes</taxon>
        <taxon>Propionibacteriales</taxon>
        <taxon>Nocardioidaceae</taxon>
        <taxon>Nocardioides</taxon>
    </lineage>
</organism>
<dbReference type="SUPFAM" id="SSF49464">
    <property type="entry name" value="Carboxypeptidase regulatory domain-like"/>
    <property type="match status" value="1"/>
</dbReference>
<sequence length="1303" mass="134973">MVRLLTAVLTTALALAGLVALTTATAPSAHAAAGAISGKITAAGTGTPLAGMTVVAFCNEDGDWYWCDEVTSGTGGTYAFDLPAGTYHVGVYSDDNQYAAAFFGGTDEVNAAAVVPPASDIDLAMQQNATVKGKAGQGALNLGIANVNVCLYQQVTYEGETWWNCVGYASTGTNGTYSAYAAPGTYRVGFSTDDNRWREVYYANAATIEAGTDVVVTAAGRTGISVKMVANAKVTGKVTGKVTAQGTNAAIGGAQVMAYQLVHDGDDSYWDWNYGASADTNGNYEIYLAPGTYRFGFDNACNDDGPCQAIYRREFWNDKLTVETADDVTVPSSGTVANISAVLARNAKITGTVTAEDGGAAIAHADVSALQQVTEEYDGETYTYWDQVSYASANAAGEYQLYVPPGTYRVSFDDGCDETCEDLYQTEYWEETADLETADDVVVAGSATYSGRNGTLAKNGAITGAVTAEAGGAPLEDIMAVAFDPVTYQADGETYTDWNPVAFAHTAADGTYLLRAAPGKHRIGFFQFCGGADCRYLGEFYDDAATIEDAADVTITGPDATTSGIDAALSRGSLISGTLTDEAHAPLADAEVLVYADGGDGWEPVNGNYSDDDGHYAVLVPDGSFRVGFSSDEGAFTDEYYDDSRTLEGADTIAVAGADRPHVDAVLGLSLANEAAPSITDADPRVGEKISVDPGTWSATPDAFTYRWFQAGTATPIGTGKDLVVPAGALGKELTVEVTATKAGWADAVASSAATVPVAPGDLTVTTEPTMSGALTVGSTVHAFEGVWSATPDAFTYRWFQAGTATPIGTGKDLVVPAGALGKELTVEVTATKAGYADGVATSLPSAAVAAGGNANTARPTITGNLQVGATVEAVEGTWSATPDAFTYRWFRSDRVDPIGTGKQLVIPPGVAGKKLFVEITAKAAGYGDSTAYSAPTDTVALGELTATVAPSFGGTAQVGKTLSVQDGTWSPTPDIITYAWFVEGSSTGFWSQQDMTVPAGLAGTKLTVEVTVWKGGYANAVRTLGPITVAPGVLTNTVPPKVTGALVEGQTVQASDGTWGPKPDGYTYRWLVSGSTDPVGTGRTLVIPQGTAGKKLTVEVTAAKTGYSDGVATSVPLDVAAAAAAAPVNTAPPTLSGKVKVGSTLTVDPGSWTPTPTTFQYHWYADGKELTNVTGTRLTLTPALLHKRIEVLVGALVPDSAFAWAQTERTAPVALGTFAVTGKPALKGKAKVGKRLKVVVPAAPAGVTVKVQWLLGKKPISRATATSLKLAKSYRGKVVRARVTYTRPGYAPVAQTVKVRIR</sequence>
<dbReference type="Gene3D" id="2.60.40.1120">
    <property type="entry name" value="Carboxypeptidase-like, regulatory domain"/>
    <property type="match status" value="3"/>
</dbReference>
<accession>A0ABW3W4P1</accession>
<gene>
    <name evidence="2" type="ORF">ACFQ3F_21055</name>
</gene>
<evidence type="ECO:0000313" key="2">
    <source>
        <dbReference type="EMBL" id="MFD1250296.1"/>
    </source>
</evidence>
<proteinExistence type="predicted"/>
<dbReference type="RefSeq" id="WP_367919575.1">
    <property type="nucleotide sequence ID" value="NZ_BAABAC010000023.1"/>
</dbReference>
<dbReference type="SUPFAM" id="SSF49452">
    <property type="entry name" value="Starch-binding domain-like"/>
    <property type="match status" value="1"/>
</dbReference>
<evidence type="ECO:0000313" key="3">
    <source>
        <dbReference type="Proteomes" id="UP001597229"/>
    </source>
</evidence>
<keyword evidence="3" id="KW-1185">Reference proteome</keyword>
<evidence type="ECO:0000256" key="1">
    <source>
        <dbReference type="SAM" id="SignalP"/>
    </source>
</evidence>
<evidence type="ECO:0008006" key="4">
    <source>
        <dbReference type="Google" id="ProtNLM"/>
    </source>
</evidence>
<comment type="caution">
    <text evidence="2">The sequence shown here is derived from an EMBL/GenBank/DDBJ whole genome shotgun (WGS) entry which is preliminary data.</text>
</comment>
<feature type="chain" id="PRO_5047226703" description="Alpha-amylase" evidence="1">
    <location>
        <begin position="32"/>
        <end position="1303"/>
    </location>
</feature>
<feature type="signal peptide" evidence="1">
    <location>
        <begin position="1"/>
        <end position="31"/>
    </location>
</feature>
<dbReference type="Proteomes" id="UP001597229">
    <property type="component" value="Unassembled WGS sequence"/>
</dbReference>
<dbReference type="EMBL" id="JBHTLX010000023">
    <property type="protein sequence ID" value="MFD1250296.1"/>
    <property type="molecule type" value="Genomic_DNA"/>
</dbReference>
<dbReference type="InterPro" id="IPR008969">
    <property type="entry name" value="CarboxyPept-like_regulatory"/>
</dbReference>